<dbReference type="STRING" id="1230341.AAV35_000540"/>
<name>K2FIF0_9BACI</name>
<feature type="transmembrane region" description="Helical" evidence="1">
    <location>
        <begin position="145"/>
        <end position="165"/>
    </location>
</feature>
<feature type="transmembrane region" description="Helical" evidence="1">
    <location>
        <begin position="116"/>
        <end position="133"/>
    </location>
</feature>
<dbReference type="RefSeq" id="WP_008591614.1">
    <property type="nucleotide sequence ID" value="NZ_AMPQ01000021.1"/>
</dbReference>
<evidence type="ECO:0008006" key="6">
    <source>
        <dbReference type="Google" id="ProtNLM"/>
    </source>
</evidence>
<proteinExistence type="predicted"/>
<accession>K2FIF0</accession>
<organism evidence="3 4">
    <name type="scientific">Salimicrobium jeotgali</name>
    <dbReference type="NCBI Taxonomy" id="1230341"/>
    <lineage>
        <taxon>Bacteria</taxon>
        <taxon>Bacillati</taxon>
        <taxon>Bacillota</taxon>
        <taxon>Bacilli</taxon>
        <taxon>Bacillales</taxon>
        <taxon>Bacillaceae</taxon>
        <taxon>Salimicrobium</taxon>
    </lineage>
</organism>
<keyword evidence="1" id="KW-1133">Transmembrane helix</keyword>
<dbReference type="InterPro" id="IPR021359">
    <property type="entry name" value="DUF2812"/>
</dbReference>
<sequence>MKKKYVMSRGLAFGEEKDMAKLRSYAKEGWVLDRFAPFGFLLKKGEAQDLSFAVDYNKNPDDEYFAYFDQAGWTHVCSEVDYIHVFSAAEGTKPIYSDRETTLGKYEVEKKRTGRVALPSLIATILLFVLGNLESITGIMGEVLIWSGFLTMIVFIFSGMPYVGYQYKLSKLKKG</sequence>
<dbReference type="PATRIC" id="fig|1230341.3.peg.2298"/>
<dbReference type="Proteomes" id="UP000011746">
    <property type="component" value="Unassembled WGS sequence"/>
</dbReference>
<dbReference type="EMBL" id="CP011361">
    <property type="protein sequence ID" value="AKG03413.1"/>
    <property type="molecule type" value="Genomic_DNA"/>
</dbReference>
<evidence type="ECO:0000313" key="2">
    <source>
        <dbReference type="EMBL" id="AKG03413.1"/>
    </source>
</evidence>
<reference evidence="5" key="2">
    <citation type="submission" date="2015-06" db="EMBL/GenBank/DDBJ databases">
        <title>Salimicrobium jeotgali MJ3, isolated from Myulchi jeot, a traditional Korean fermented seafood.</title>
        <authorList>
            <person name="Kim K.H."/>
            <person name="Jeon C.O."/>
            <person name="Jin H.M."/>
        </authorList>
    </citation>
    <scope>NUCLEOTIDE SEQUENCE [LARGE SCALE GENOMIC DNA]</scope>
    <source>
        <strain evidence="5">MJ3</strain>
    </source>
</reference>
<keyword evidence="4" id="KW-1185">Reference proteome</keyword>
<gene>
    <name evidence="2" type="ORF">AAV35_000540</name>
    <name evidence="3" type="ORF">MJ3_11240</name>
</gene>
<dbReference type="KEGG" id="sje:AAV35_000540"/>
<reference evidence="2" key="3">
    <citation type="submission" date="2016-11" db="EMBL/GenBank/DDBJ databases">
        <title>Salimicrobium jeotgali MJ3, isolated from Myulchi jeot, a traditional Korean fermented seafood.</title>
        <authorList>
            <person name="Kim K.H."/>
            <person name="Jeon C.O."/>
            <person name="Jin H.M."/>
        </authorList>
    </citation>
    <scope>NUCLEOTIDE SEQUENCE</scope>
    <source>
        <strain evidence="2">MJ3</strain>
    </source>
</reference>
<dbReference type="eggNOG" id="ENOG5032WGC">
    <property type="taxonomic scope" value="Bacteria"/>
</dbReference>
<evidence type="ECO:0000313" key="4">
    <source>
        <dbReference type="Proteomes" id="UP000011746"/>
    </source>
</evidence>
<evidence type="ECO:0000313" key="5">
    <source>
        <dbReference type="Proteomes" id="UP000092654"/>
    </source>
</evidence>
<keyword evidence="1" id="KW-0812">Transmembrane</keyword>
<reference evidence="3 4" key="1">
    <citation type="journal article" date="2012" name="J. Bacteriol.">
        <title>Draft Genome Sequence of Salimicrobium sp. Strain MJ3, Isolated from Myulchi-Jeot, Korean Fermented Seafood.</title>
        <authorList>
            <person name="Lee S.H."/>
            <person name="Jung J.Y."/>
            <person name="Jeon C.O."/>
        </authorList>
    </citation>
    <scope>NUCLEOTIDE SEQUENCE [LARGE SCALE GENOMIC DNA]</scope>
    <source>
        <strain evidence="3 4">MJ3</strain>
    </source>
</reference>
<keyword evidence="1" id="KW-0472">Membrane</keyword>
<protein>
    <recommendedName>
        <fullName evidence="6">DUF2812 domain-containing protein</fullName>
    </recommendedName>
</protein>
<dbReference type="Pfam" id="PF11193">
    <property type="entry name" value="DUF2812"/>
    <property type="match status" value="1"/>
</dbReference>
<dbReference type="OrthoDB" id="1928173at2"/>
<evidence type="ECO:0000313" key="3">
    <source>
        <dbReference type="EMBL" id="EKE30871.1"/>
    </source>
</evidence>
<dbReference type="EMBL" id="AMPQ01000021">
    <property type="protein sequence ID" value="EKE30871.1"/>
    <property type="molecule type" value="Genomic_DNA"/>
</dbReference>
<dbReference type="AlphaFoldDB" id="K2FIF0"/>
<evidence type="ECO:0000256" key="1">
    <source>
        <dbReference type="SAM" id="Phobius"/>
    </source>
</evidence>
<dbReference type="Proteomes" id="UP000092654">
    <property type="component" value="Chromosome"/>
</dbReference>